<evidence type="ECO:0000313" key="2">
    <source>
        <dbReference type="Proteomes" id="UP000280819"/>
    </source>
</evidence>
<organism evidence="1 2">
    <name type="scientific">Arachnia propionica</name>
    <dbReference type="NCBI Taxonomy" id="1750"/>
    <lineage>
        <taxon>Bacteria</taxon>
        <taxon>Bacillati</taxon>
        <taxon>Actinomycetota</taxon>
        <taxon>Actinomycetes</taxon>
        <taxon>Propionibacteriales</taxon>
        <taxon>Propionibacteriaceae</taxon>
        <taxon>Arachnia</taxon>
    </lineage>
</organism>
<dbReference type="SUPFAM" id="SSF51726">
    <property type="entry name" value="UROD/MetE-like"/>
    <property type="match status" value="1"/>
</dbReference>
<name>A0A3P1TCW3_9ACTN</name>
<reference evidence="1 2" key="1">
    <citation type="submission" date="2018-11" db="EMBL/GenBank/DDBJ databases">
        <title>Genomes From Bacteria Associated with the Canine Oral Cavity: a Test Case for Automated Genome-Based Taxonomic Assignment.</title>
        <authorList>
            <person name="Coil D.A."/>
            <person name="Jospin G."/>
            <person name="Darling A.E."/>
            <person name="Wallis C."/>
            <person name="Davis I.J."/>
            <person name="Harris S."/>
            <person name="Eisen J.A."/>
            <person name="Holcombe L.J."/>
            <person name="O'Flynn C."/>
        </authorList>
    </citation>
    <scope>NUCLEOTIDE SEQUENCE [LARGE SCALE GENOMIC DNA]</scope>
    <source>
        <strain evidence="1 2">OH887_COT-365</strain>
    </source>
</reference>
<proteinExistence type="predicted"/>
<dbReference type="EMBL" id="RQZG01000001">
    <property type="protein sequence ID" value="RRD07269.1"/>
    <property type="molecule type" value="Genomic_DNA"/>
</dbReference>
<dbReference type="RefSeq" id="WP_124842320.1">
    <property type="nucleotide sequence ID" value="NZ_RQZG01000001.1"/>
</dbReference>
<accession>A0A3P1TCW3</accession>
<dbReference type="OrthoDB" id="5242426at2"/>
<dbReference type="InterPro" id="IPR038071">
    <property type="entry name" value="UROD/MetE-like_sf"/>
</dbReference>
<gene>
    <name evidence="1" type="ORF">EII34_01940</name>
</gene>
<dbReference type="Gene3D" id="3.20.20.210">
    <property type="match status" value="1"/>
</dbReference>
<protein>
    <submittedName>
        <fullName evidence="1">Methionine synthase</fullName>
    </submittedName>
</protein>
<comment type="caution">
    <text evidence="1">The sequence shown here is derived from an EMBL/GenBank/DDBJ whole genome shotgun (WGS) entry which is preliminary data.</text>
</comment>
<dbReference type="Proteomes" id="UP000280819">
    <property type="component" value="Unassembled WGS sequence"/>
</dbReference>
<sequence length="324" mass="34943">MIRVTAAGSLPGDDFRGALTAMTELLPDPLPWPELPDRGIGSDMIGRALGVIDDLGFDLQPAGWRLIHGTGADHRRARAQWRRDLDDAEELLQGFPGPLKIALAGPWTLAATVERPNGDRLLADHGARDEVAQALHEGWARLRAELARRLPGVEVILQVDEPMLVAVGQGDIDTSSGFSRHRAVHRDDLTAALAPFRDGAWLHCCAPGDWLVTAERAGFRTAAVDSRLFRGAGIDRLVEWAQGGGNLALGVVDTASGRVQPIDAVLAETLRVLRPLELGTAAVVRQVVLTTACGMAGWRIPDIPRQLESLREAARLAPENLVED</sequence>
<dbReference type="AlphaFoldDB" id="A0A3P1TCW3"/>
<evidence type="ECO:0000313" key="1">
    <source>
        <dbReference type="EMBL" id="RRD07269.1"/>
    </source>
</evidence>